<comment type="subcellular location">
    <subcellularLocation>
        <location evidence="1">Membrane</location>
    </subcellularLocation>
</comment>
<dbReference type="GO" id="GO:0006646">
    <property type="term" value="P:phosphatidylethanolamine biosynthetic process"/>
    <property type="evidence" value="ECO:0007669"/>
    <property type="project" value="TreeGrafter"/>
</dbReference>
<dbReference type="GO" id="GO:0005789">
    <property type="term" value="C:endoplasmic reticulum membrane"/>
    <property type="evidence" value="ECO:0007669"/>
    <property type="project" value="TreeGrafter"/>
</dbReference>
<keyword evidence="6" id="KW-0812">Transmembrane</keyword>
<dbReference type="GO" id="GO:0004307">
    <property type="term" value="F:ethanolaminephosphotransferase activity"/>
    <property type="evidence" value="ECO:0007669"/>
    <property type="project" value="TreeGrafter"/>
</dbReference>
<dbReference type="InterPro" id="IPR014472">
    <property type="entry name" value="CHOPT"/>
</dbReference>
<evidence type="ECO:0000256" key="4">
    <source>
        <dbReference type="ARBA" id="ARBA00023136"/>
    </source>
</evidence>
<evidence type="ECO:0000256" key="2">
    <source>
        <dbReference type="ARBA" id="ARBA00010441"/>
    </source>
</evidence>
<dbReference type="GO" id="GO:0005794">
    <property type="term" value="C:Golgi apparatus"/>
    <property type="evidence" value="ECO:0007669"/>
    <property type="project" value="TreeGrafter"/>
</dbReference>
<evidence type="ECO:0000256" key="5">
    <source>
        <dbReference type="RuleBase" id="RU003750"/>
    </source>
</evidence>
<proteinExistence type="inferred from homology"/>
<evidence type="ECO:0000313" key="8">
    <source>
        <dbReference type="Proteomes" id="UP001165289"/>
    </source>
</evidence>
<evidence type="ECO:0000256" key="1">
    <source>
        <dbReference type="ARBA" id="ARBA00004370"/>
    </source>
</evidence>
<evidence type="ECO:0000256" key="6">
    <source>
        <dbReference type="SAM" id="Phobius"/>
    </source>
</evidence>
<comment type="caution">
    <text evidence="7">The sequence shown here is derived from an EMBL/GenBank/DDBJ whole genome shotgun (WGS) entry which is preliminary data.</text>
</comment>
<evidence type="ECO:0000256" key="3">
    <source>
        <dbReference type="ARBA" id="ARBA00022679"/>
    </source>
</evidence>
<dbReference type="Gene3D" id="1.20.120.1760">
    <property type="match status" value="1"/>
</dbReference>
<keyword evidence="3 5" id="KW-0808">Transferase</keyword>
<gene>
    <name evidence="7" type="ORF">LOD99_13949</name>
</gene>
<dbReference type="InterPro" id="IPR000462">
    <property type="entry name" value="CDP-OH_P_trans"/>
</dbReference>
<accession>A0AAV7KGW1</accession>
<dbReference type="Pfam" id="PF01066">
    <property type="entry name" value="CDP-OH_P_transf"/>
    <property type="match status" value="1"/>
</dbReference>
<evidence type="ECO:0000313" key="7">
    <source>
        <dbReference type="EMBL" id="KAI6660363.1"/>
    </source>
</evidence>
<dbReference type="AlphaFoldDB" id="A0AAV7KGW1"/>
<dbReference type="InterPro" id="IPR048254">
    <property type="entry name" value="CDP_ALCOHOL_P_TRANSF_CS"/>
</dbReference>
<dbReference type="PROSITE" id="PS00379">
    <property type="entry name" value="CDP_ALCOHOL_P_TRANSF"/>
    <property type="match status" value="1"/>
</dbReference>
<name>A0AAV7KGW1_9METZ</name>
<keyword evidence="6" id="KW-1133">Transmembrane helix</keyword>
<organism evidence="7 8">
    <name type="scientific">Oopsacas minuta</name>
    <dbReference type="NCBI Taxonomy" id="111878"/>
    <lineage>
        <taxon>Eukaryota</taxon>
        <taxon>Metazoa</taxon>
        <taxon>Porifera</taxon>
        <taxon>Hexactinellida</taxon>
        <taxon>Hexasterophora</taxon>
        <taxon>Lyssacinosida</taxon>
        <taxon>Leucopsacidae</taxon>
        <taxon>Oopsacas</taxon>
    </lineage>
</organism>
<sequence length="137" mass="15206">MTVVGFLLVLSTYILIGWYDYDFKNTAGIPSWVWAYSAVAHFTGYNLDGMDGKQARRTKTSTPLGELFDHGLDSIVAFIIPLTAASGLGLGQGIGLTEGIIFFTVIMGIIGFYLSHWEKYNTGVLFLPWIFDFVHQV</sequence>
<dbReference type="PANTHER" id="PTHR10414:SF71">
    <property type="entry name" value="FI05338P"/>
    <property type="match status" value="1"/>
</dbReference>
<dbReference type="Proteomes" id="UP001165289">
    <property type="component" value="Unassembled WGS sequence"/>
</dbReference>
<keyword evidence="8" id="KW-1185">Reference proteome</keyword>
<comment type="similarity">
    <text evidence="2 5">Belongs to the CDP-alcohol phosphatidyltransferase class-I family.</text>
</comment>
<protein>
    <submittedName>
        <fullName evidence="7">Ethanolaminephosphotransferase 1-like</fullName>
    </submittedName>
</protein>
<dbReference type="EMBL" id="JAKMXF010000033">
    <property type="protein sequence ID" value="KAI6660363.1"/>
    <property type="molecule type" value="Genomic_DNA"/>
</dbReference>
<feature type="transmembrane region" description="Helical" evidence="6">
    <location>
        <begin position="94"/>
        <end position="114"/>
    </location>
</feature>
<keyword evidence="4 6" id="KW-0472">Membrane</keyword>
<reference evidence="7 8" key="1">
    <citation type="journal article" date="2023" name="BMC Biol.">
        <title>The compact genome of the sponge Oopsacas minuta (Hexactinellida) is lacking key metazoan core genes.</title>
        <authorList>
            <person name="Santini S."/>
            <person name="Schenkelaars Q."/>
            <person name="Jourda C."/>
            <person name="Duchesne M."/>
            <person name="Belahbib H."/>
            <person name="Rocher C."/>
            <person name="Selva M."/>
            <person name="Riesgo A."/>
            <person name="Vervoort M."/>
            <person name="Leys S.P."/>
            <person name="Kodjabachian L."/>
            <person name="Le Bivic A."/>
            <person name="Borchiellini C."/>
            <person name="Claverie J.M."/>
            <person name="Renard E."/>
        </authorList>
    </citation>
    <scope>NUCLEOTIDE SEQUENCE [LARGE SCALE GENOMIC DNA]</scope>
    <source>
        <strain evidence="7">SPO-2</strain>
    </source>
</reference>
<dbReference type="InterPro" id="IPR043130">
    <property type="entry name" value="CDP-OH_PTrfase_TM_dom"/>
</dbReference>
<dbReference type="PANTHER" id="PTHR10414">
    <property type="entry name" value="ETHANOLAMINEPHOSPHOTRANSFERASE"/>
    <property type="match status" value="1"/>
</dbReference>